<dbReference type="AlphaFoldDB" id="C5AZL1"/>
<sequence length="138" mass="15031">MSIVCSTTSSQPSRAGEGTMAKTEIEVGRSLREAAADVAKAWKAAQDDQPAPASDRILFRDWAALCAVLTPKRYELLRHLRRSSESGIRALARSLGRDVRRVHEDVVALTELGLVTREADGRLSSDVDEITSTIRIAA</sequence>
<evidence type="ECO:0000313" key="3">
    <source>
        <dbReference type="Proteomes" id="UP000009081"/>
    </source>
</evidence>
<reference evidence="2 3" key="1">
    <citation type="journal article" date="2009" name="PLoS ONE">
        <title>Methylobacterium genome sequences: a reference blueprint to investigate microbial metabolism of C1 compounds from natural and industrial sources.</title>
        <authorList>
            <person name="Vuilleumier S."/>
            <person name="Chistoserdova L."/>
            <person name="Lee M.-C."/>
            <person name="Bringel F."/>
            <person name="Lajus A."/>
            <person name="Zhou Y."/>
            <person name="Gourion B."/>
            <person name="Barbe V."/>
            <person name="Chang J."/>
            <person name="Cruveiller S."/>
            <person name="Dossat C."/>
            <person name="Gillett W."/>
            <person name="Gruffaz C."/>
            <person name="Haugen E."/>
            <person name="Hourcade E."/>
            <person name="Levy R."/>
            <person name="Mangenot S."/>
            <person name="Muller E."/>
            <person name="Nadalig T."/>
            <person name="Pagni M."/>
            <person name="Penny C."/>
            <person name="Peyraud R."/>
            <person name="Robinson D.G."/>
            <person name="Roche D."/>
            <person name="Rouy Z."/>
            <person name="Saenampechek C."/>
            <person name="Salvignol G."/>
            <person name="Vallenet D."/>
            <person name="Wu Z."/>
            <person name="Marx C.J."/>
            <person name="Vorholt J.A."/>
            <person name="Olson M.V."/>
            <person name="Kaul R."/>
            <person name="Weissenbach J."/>
            <person name="Medigue C."/>
            <person name="Lidstrom M.E."/>
        </authorList>
    </citation>
    <scope>NUCLEOTIDE SEQUENCE [LARGE SCALE GENOMIC DNA]</scope>
    <source>
        <strain evidence="3">ATCC 14718 / DSM 1338 / JCM 2805 / NCIMB 9133 / AM1</strain>
    </source>
</reference>
<dbReference type="InterPro" id="IPR036390">
    <property type="entry name" value="WH_DNA-bd_sf"/>
</dbReference>
<name>C5AZL1_METEA</name>
<dbReference type="SUPFAM" id="SSF46785">
    <property type="entry name" value="Winged helix' DNA-binding domain"/>
    <property type="match status" value="1"/>
</dbReference>
<evidence type="ECO:0000256" key="1">
    <source>
        <dbReference type="SAM" id="MobiDB-lite"/>
    </source>
</evidence>
<dbReference type="Pfam" id="PF25212">
    <property type="entry name" value="HVO_A0114"/>
    <property type="match status" value="1"/>
</dbReference>
<dbReference type="eggNOG" id="COG4190">
    <property type="taxonomic scope" value="Bacteria"/>
</dbReference>
<feature type="region of interest" description="Disordered" evidence="1">
    <location>
        <begin position="1"/>
        <end position="20"/>
    </location>
</feature>
<evidence type="ECO:0008006" key="4">
    <source>
        <dbReference type="Google" id="ProtNLM"/>
    </source>
</evidence>
<dbReference type="KEGG" id="mea:Mex_1p1483"/>
<accession>C5AZL1</accession>
<evidence type="ECO:0000313" key="2">
    <source>
        <dbReference type="EMBL" id="ACS39345.1"/>
    </source>
</evidence>
<feature type="compositionally biased region" description="Polar residues" evidence="1">
    <location>
        <begin position="1"/>
        <end position="13"/>
    </location>
</feature>
<protein>
    <recommendedName>
        <fullName evidence="4">HTH marR-type domain-containing protein</fullName>
    </recommendedName>
</protein>
<dbReference type="Gene3D" id="1.10.10.10">
    <property type="entry name" value="Winged helix-like DNA-binding domain superfamily/Winged helix DNA-binding domain"/>
    <property type="match status" value="1"/>
</dbReference>
<dbReference type="STRING" id="272630.MexAM1_META1p1483"/>
<dbReference type="HOGENOM" id="CLU_130787_1_1_5"/>
<keyword evidence="3" id="KW-1185">Reference proteome</keyword>
<dbReference type="Proteomes" id="UP000009081">
    <property type="component" value="Chromosome"/>
</dbReference>
<dbReference type="EMBL" id="CP001510">
    <property type="protein sequence ID" value="ACS39345.1"/>
    <property type="molecule type" value="Genomic_DNA"/>
</dbReference>
<proteinExistence type="predicted"/>
<dbReference type="InterPro" id="IPR036388">
    <property type="entry name" value="WH-like_DNA-bd_sf"/>
</dbReference>
<organism evidence="2 3">
    <name type="scientific">Methylorubrum extorquens (strain ATCC 14718 / DSM 1338 / JCM 2805 / NCIMB 9133 / AM1)</name>
    <name type="common">Methylobacterium extorquens</name>
    <dbReference type="NCBI Taxonomy" id="272630"/>
    <lineage>
        <taxon>Bacteria</taxon>
        <taxon>Pseudomonadati</taxon>
        <taxon>Pseudomonadota</taxon>
        <taxon>Alphaproteobacteria</taxon>
        <taxon>Hyphomicrobiales</taxon>
        <taxon>Methylobacteriaceae</taxon>
        <taxon>Methylorubrum</taxon>
    </lineage>
</organism>
<gene>
    <name evidence="2" type="ordered locus">MexAM1_META1p1483</name>
</gene>